<dbReference type="EMBL" id="JARBHB010000012">
    <property type="protein sequence ID" value="KAJ8871500.1"/>
    <property type="molecule type" value="Genomic_DNA"/>
</dbReference>
<dbReference type="InterPro" id="IPR050863">
    <property type="entry name" value="CenT-Element_Derived"/>
</dbReference>
<evidence type="ECO:0000259" key="1">
    <source>
        <dbReference type="Pfam" id="PF03184"/>
    </source>
</evidence>
<dbReference type="PANTHER" id="PTHR19303">
    <property type="entry name" value="TRANSPOSON"/>
    <property type="match status" value="1"/>
</dbReference>
<dbReference type="InterPro" id="IPR004875">
    <property type="entry name" value="DDE_SF_endonuclease_dom"/>
</dbReference>
<proteinExistence type="predicted"/>
<organism evidence="2 3">
    <name type="scientific">Dryococelus australis</name>
    <dbReference type="NCBI Taxonomy" id="614101"/>
    <lineage>
        <taxon>Eukaryota</taxon>
        <taxon>Metazoa</taxon>
        <taxon>Ecdysozoa</taxon>
        <taxon>Arthropoda</taxon>
        <taxon>Hexapoda</taxon>
        <taxon>Insecta</taxon>
        <taxon>Pterygota</taxon>
        <taxon>Neoptera</taxon>
        <taxon>Polyneoptera</taxon>
        <taxon>Phasmatodea</taxon>
        <taxon>Verophasmatodea</taxon>
        <taxon>Anareolatae</taxon>
        <taxon>Phasmatidae</taxon>
        <taxon>Eurycanthinae</taxon>
        <taxon>Dryococelus</taxon>
    </lineage>
</organism>
<dbReference type="PANTHER" id="PTHR19303:SF74">
    <property type="entry name" value="POGO TRANSPOSABLE ELEMENT WITH KRAB DOMAIN"/>
    <property type="match status" value="1"/>
</dbReference>
<name>A0ABQ9GHJ4_9NEOP</name>
<gene>
    <name evidence="2" type="ORF">PR048_027822</name>
</gene>
<reference evidence="2 3" key="1">
    <citation type="submission" date="2023-02" db="EMBL/GenBank/DDBJ databases">
        <title>LHISI_Scaffold_Assembly.</title>
        <authorList>
            <person name="Stuart O.P."/>
            <person name="Cleave R."/>
            <person name="Magrath M.J.L."/>
            <person name="Mikheyev A.S."/>
        </authorList>
    </citation>
    <scope>NUCLEOTIDE SEQUENCE [LARGE SCALE GENOMIC DNA]</scope>
    <source>
        <strain evidence="2">Daus_M_001</strain>
        <tissue evidence="2">Leg muscle</tissue>
    </source>
</reference>
<comment type="caution">
    <text evidence="2">The sequence shown here is derived from an EMBL/GenBank/DDBJ whole genome shotgun (WGS) entry which is preliminary data.</text>
</comment>
<feature type="domain" description="DDE-1" evidence="1">
    <location>
        <begin position="25"/>
        <end position="163"/>
    </location>
</feature>
<keyword evidence="3" id="KW-1185">Reference proteome</keyword>
<accession>A0ABQ9GHJ4</accession>
<evidence type="ECO:0000313" key="3">
    <source>
        <dbReference type="Proteomes" id="UP001159363"/>
    </source>
</evidence>
<evidence type="ECO:0000313" key="2">
    <source>
        <dbReference type="EMBL" id="KAJ8871500.1"/>
    </source>
</evidence>
<dbReference type="Pfam" id="PF03184">
    <property type="entry name" value="DDE_1"/>
    <property type="match status" value="1"/>
</dbReference>
<dbReference type="Proteomes" id="UP001159363">
    <property type="component" value="Chromosome 11"/>
</dbReference>
<protein>
    <recommendedName>
        <fullName evidence="1">DDE-1 domain-containing protein</fullName>
    </recommendedName>
</protein>
<sequence length="242" mass="28118">MAENGFALSKEEVLDVVQLYVEQNSLQSTWKGANDMPGTFYACSERGWMTSTVFHQYFLKFCQEVKERPLLLIFDGNLTHLDVDTALSAKNNQIEIIKLPADTTDVLQPLDTACFKTLKYTWDLNILKWYRSNQRILTKSEFVDMLCSIWSEGITSENVKSGFRARKKTVGLRKKKQEEAKKRDLWSDTDSEVLSEVKFPDDDSDKFELNCGRDELLREIEMEEQSDIEFEEQLGNYEETET</sequence>